<evidence type="ECO:0000259" key="3">
    <source>
        <dbReference type="Pfam" id="PF10337"/>
    </source>
</evidence>
<keyword evidence="5" id="KW-1185">Reference proteome</keyword>
<feature type="region of interest" description="Disordered" evidence="1">
    <location>
        <begin position="243"/>
        <end position="265"/>
    </location>
</feature>
<dbReference type="PANTHER" id="PTHR37994:SF3">
    <property type="entry name" value="ER TRANSPORTER 6TM N-TERMINAL DOMAIN-CONTAINING PROTEIN"/>
    <property type="match status" value="1"/>
</dbReference>
<dbReference type="Proteomes" id="UP000284842">
    <property type="component" value="Unassembled WGS sequence"/>
</dbReference>
<feature type="transmembrane region" description="Helical" evidence="2">
    <location>
        <begin position="21"/>
        <end position="40"/>
    </location>
</feature>
<feature type="region of interest" description="Disordered" evidence="1">
    <location>
        <begin position="515"/>
        <end position="558"/>
    </location>
</feature>
<feature type="transmembrane region" description="Helical" evidence="2">
    <location>
        <begin position="775"/>
        <end position="795"/>
    </location>
</feature>
<protein>
    <recommendedName>
        <fullName evidence="3">Putative ER transporter 6TM N-terminal domain-containing protein</fullName>
    </recommendedName>
</protein>
<dbReference type="PANTHER" id="PTHR37994">
    <property type="entry name" value="ARAE_2_N DOMAIN-CONTAINING PROTEIN-RELATED"/>
    <property type="match status" value="1"/>
</dbReference>
<dbReference type="Pfam" id="PF10337">
    <property type="entry name" value="ArAE_2_N"/>
    <property type="match status" value="2"/>
</dbReference>
<feature type="transmembrane region" description="Helical" evidence="2">
    <location>
        <begin position="711"/>
        <end position="728"/>
    </location>
</feature>
<feature type="compositionally biased region" description="Polar residues" evidence="1">
    <location>
        <begin position="574"/>
        <end position="597"/>
    </location>
</feature>
<dbReference type="STRING" id="181874.A0A409YYE3"/>
<evidence type="ECO:0000313" key="4">
    <source>
        <dbReference type="EMBL" id="PPR08040.1"/>
    </source>
</evidence>
<evidence type="ECO:0000313" key="5">
    <source>
        <dbReference type="Proteomes" id="UP000284842"/>
    </source>
</evidence>
<organism evidence="4 5">
    <name type="scientific">Panaeolus cyanescens</name>
    <dbReference type="NCBI Taxonomy" id="181874"/>
    <lineage>
        <taxon>Eukaryota</taxon>
        <taxon>Fungi</taxon>
        <taxon>Dikarya</taxon>
        <taxon>Basidiomycota</taxon>
        <taxon>Agaricomycotina</taxon>
        <taxon>Agaricomycetes</taxon>
        <taxon>Agaricomycetidae</taxon>
        <taxon>Agaricales</taxon>
        <taxon>Agaricineae</taxon>
        <taxon>Galeropsidaceae</taxon>
        <taxon>Panaeolus</taxon>
    </lineage>
</organism>
<feature type="transmembrane region" description="Helical" evidence="2">
    <location>
        <begin position="735"/>
        <end position="755"/>
    </location>
</feature>
<feature type="region of interest" description="Disordered" evidence="1">
    <location>
        <begin position="574"/>
        <end position="606"/>
    </location>
</feature>
<keyword evidence="2" id="KW-1133">Transmembrane helix</keyword>
<evidence type="ECO:0000256" key="1">
    <source>
        <dbReference type="SAM" id="MobiDB-lite"/>
    </source>
</evidence>
<evidence type="ECO:0000256" key="2">
    <source>
        <dbReference type="SAM" id="Phobius"/>
    </source>
</evidence>
<feature type="transmembrane region" description="Helical" evidence="2">
    <location>
        <begin position="165"/>
        <end position="183"/>
    </location>
</feature>
<feature type="transmembrane region" description="Helical" evidence="2">
    <location>
        <begin position="680"/>
        <end position="699"/>
    </location>
</feature>
<feature type="transmembrane region" description="Helical" evidence="2">
    <location>
        <begin position="79"/>
        <end position="99"/>
    </location>
</feature>
<accession>A0A409YYE3</accession>
<feature type="transmembrane region" description="Helical" evidence="2">
    <location>
        <begin position="141"/>
        <end position="158"/>
    </location>
</feature>
<feature type="transmembrane region" description="Helical" evidence="2">
    <location>
        <begin position="1509"/>
        <end position="1530"/>
    </location>
</feature>
<feature type="transmembrane region" description="Helical" evidence="2">
    <location>
        <begin position="618"/>
        <end position="642"/>
    </location>
</feature>
<dbReference type="OrthoDB" id="3025646at2759"/>
<feature type="transmembrane region" description="Helical" evidence="2">
    <location>
        <begin position="1078"/>
        <end position="1097"/>
    </location>
</feature>
<keyword evidence="2" id="KW-0812">Transmembrane</keyword>
<proteinExistence type="predicted"/>
<feature type="transmembrane region" description="Helical" evidence="2">
    <location>
        <begin position="986"/>
        <end position="1004"/>
    </location>
</feature>
<dbReference type="InParanoid" id="A0A409YYE3"/>
<reference evidence="4 5" key="1">
    <citation type="journal article" date="2018" name="Evol. Lett.">
        <title>Horizontal gene cluster transfer increased hallucinogenic mushroom diversity.</title>
        <authorList>
            <person name="Reynolds H.T."/>
            <person name="Vijayakumar V."/>
            <person name="Gluck-Thaler E."/>
            <person name="Korotkin H.B."/>
            <person name="Matheny P.B."/>
            <person name="Slot J.C."/>
        </authorList>
    </citation>
    <scope>NUCLEOTIDE SEQUENCE [LARGE SCALE GENOMIC DNA]</scope>
    <source>
        <strain evidence="4 5">2629</strain>
    </source>
</reference>
<feature type="transmembrane region" description="Helical" evidence="2">
    <location>
        <begin position="654"/>
        <end position="673"/>
    </location>
</feature>
<comment type="caution">
    <text evidence="4">The sequence shown here is derived from an EMBL/GenBank/DDBJ whole genome shotgun (WGS) entry which is preliminary data.</text>
</comment>
<gene>
    <name evidence="4" type="ORF">CVT24_010839</name>
</gene>
<feature type="transmembrane region" description="Helical" evidence="2">
    <location>
        <begin position="963"/>
        <end position="980"/>
    </location>
</feature>
<dbReference type="InterPro" id="IPR018823">
    <property type="entry name" value="ArAE_2_N"/>
</dbReference>
<feature type="transmembrane region" description="Helical" evidence="2">
    <location>
        <begin position="52"/>
        <end position="72"/>
    </location>
</feature>
<sequence length="1894" mass="210429">MVHMHANYLKEFQSKVYSRQVQKLCIRAVVVFIAMMVLTLDDRTANVLGPANIFALALAVVIPPFLPASLYVMITSAFIILLLSCWACANLIIAVANAARSPKLLVQELSSAESSFVPGLPIEAQNAQLIFSGHYLDPRSSVVTGVLLFVFTWAYGLLLAHVQALIVIIFFALTLLSSVTIINPLVPQAVYTSSLTFLISSACYLALCLGSYVLVFPRSFNASWLVGIRREVLGPAIRLLDPPTDNQPDSEQLAAHSPHPRTSDVSASKLKASLSNVESMKFTFNTEFSIHRLAPAEHVELLGLFGKLVGRLGELEVGQMSVNALQSGVPSDANEHTHEVEKEHPPLPNAIRAIIKASDTLCIALQIALMDIDEWVKECNMDSWGDVFRALVMNIRCIPLANKYRVAAAKKADYRRVRLEISRSNLRAAMGKFRKEDIKAILSTLRNQAQAVEGETHQQTRLQERETLVLMTHLNALNQLGKTIVEFLAFLIQIEVREPHPTVRFPPALLNLFRPKTANDEGRPRQDVESQPDSPTSTREKGKYKRTSGVESPIASSVDHSEGVHVAFSSTITSDEGLGMNTSPSPVPSQEKSNIQPSPGLPLSPKKARVQVQKRNRFWVWITSNEMIFALRMAVVTIALWIPVVCQSTTHLFVANFGIFAMVLGQSYVSVYAGQQIFMFLLRFLGTFIGVLLTAAGWYISAAGDSRGNGYALVVITTILVFPSIFVMTSGSGKITMVFWVTMTATVATMTALIWADVRRAPGGTDLARLVFDDLWKRLVLDLIGAAGAFVVMFIPKPITMRRGFHEKLSSLLIRLAVALHHNPDENTKSEAESVKILLASSLFDFLVFGVAEQQKLLTVSDHYIQNMELLDDTIKADIRHRLIMVPDILSTCHEELLYDSHAMENVSPLRISASTINDSGPLEVPVNISNIQSIIFASAALNLHEILTIIAALRDGQNQRKFIRAFVVLAAALTLILNDVTSEKIGSAGLLLGALSCVLPPFLPFSAHFVMMMLLVFWVLVSWGWICAAQLVAFAVRDKALLAQRLQEAQDIYDPGLSLAAQAQQLIYSGHYLDSRASIAFGVFLFVGTFTAALIVKLRPAMTFHLLFGLILLSSYITIGPVLPIPTYQSPETVIHSIGTYAVISLVSIAFIFPQSLNQSWLFSVQRDVLQPMIKFLDTPADISHLSTVPSISHLLLVFHGYERTKSLFSTEFTVNRLSTPLFLEVYARIKQLVYRISALEMSQSRMAGILRYETRGTIMTDGHHSNFYEEILSRSDALRSACRISLMDVEEWIREWAADSWIDVIRSVDRGKIDYRRVRLEISRSNLRKTRMAFRKEQLADLMLYFKQSAQSAEEPTSLRNDRNCATVLSFLANLDFMENELFALLSFLVEIEHREPKPIPRLPACFTRVPRPKGEFEPALRYLDHAEPRVPTSVSKELPLPPTLENVSSSGFSRLSLLKNARGEHNKTIKAVKNALRSPTFFYAAKLSVVALILWIPVVFQPVTNIYLTTSGFMALILGTSYVDVYAGDQAPLFKQLLMKKIPQVGAASWFIGARKTGQPYTFIASTVCEFTCSGTALMRKQTVLSAPALFISVASTNPTWLLFSALISSTIVGSIDVIWNDGIVEGGVSTALVWKNIWQRGLLDLIGFVVSAVVMMLPMPYTSRRGFHEKLSQSLLDVRIALQNEHANLLLSSPPGVGTSKLQEFHAIAGRHVELEQFLTSMKFDPRIRNLPSNIYGKVYNLQRVLIAAAARYVEALDRFDSDLRSEVMRNTPYMDQFMVERVHSQIDKLAAVVSGGSISDENYSLEHFQDAIRQRFTQMPNHTLFSGGRTLFGLPEELSDDQLLIFATVVINFNSMVDTLAELGDLIPLLDPQNNRHRRPAGSFTEAGV</sequence>
<feature type="transmembrane region" description="Helical" evidence="2">
    <location>
        <begin position="1483"/>
        <end position="1503"/>
    </location>
</feature>
<name>A0A409YYE3_9AGAR</name>
<dbReference type="EMBL" id="NHTK01000171">
    <property type="protein sequence ID" value="PPR08040.1"/>
    <property type="molecule type" value="Genomic_DNA"/>
</dbReference>
<feature type="transmembrane region" description="Helical" evidence="2">
    <location>
        <begin position="195"/>
        <end position="215"/>
    </location>
</feature>
<feature type="transmembrane region" description="Helical" evidence="2">
    <location>
        <begin position="1104"/>
        <end position="1123"/>
    </location>
</feature>
<feature type="compositionally biased region" description="Basic and acidic residues" evidence="1">
    <location>
        <begin position="517"/>
        <end position="528"/>
    </location>
</feature>
<feature type="transmembrane region" description="Helical" evidence="2">
    <location>
        <begin position="1016"/>
        <end position="1037"/>
    </location>
</feature>
<keyword evidence="2" id="KW-0472">Membrane</keyword>
<feature type="transmembrane region" description="Helical" evidence="2">
    <location>
        <begin position="1135"/>
        <end position="1154"/>
    </location>
</feature>
<feature type="transmembrane region" description="Helical" evidence="2">
    <location>
        <begin position="1646"/>
        <end position="1665"/>
    </location>
</feature>
<feature type="domain" description="Putative ER transporter 6TM N-terminal" evidence="3">
    <location>
        <begin position="23"/>
        <end position="295"/>
    </location>
</feature>
<feature type="domain" description="Putative ER transporter 6TM N-terminal" evidence="3">
    <location>
        <begin position="963"/>
        <end position="1165"/>
    </location>
</feature>